<name>A0A1Y6B8U1_9BACT</name>
<keyword evidence="1" id="KW-0378">Hydrolase</keyword>
<dbReference type="OrthoDB" id="9777175at2"/>
<evidence type="ECO:0000313" key="2">
    <source>
        <dbReference type="Proteomes" id="UP000192907"/>
    </source>
</evidence>
<dbReference type="EMBL" id="FWZT01000001">
    <property type="protein sequence ID" value="SME90521.1"/>
    <property type="molecule type" value="Genomic_DNA"/>
</dbReference>
<dbReference type="AlphaFoldDB" id="A0A1Y6B8U1"/>
<reference evidence="2" key="1">
    <citation type="submission" date="2017-04" db="EMBL/GenBank/DDBJ databases">
        <authorList>
            <person name="Varghese N."/>
            <person name="Submissions S."/>
        </authorList>
    </citation>
    <scope>NUCLEOTIDE SEQUENCE [LARGE SCALE GENOMIC DNA]</scope>
    <source>
        <strain evidence="2">RKEM611</strain>
    </source>
</reference>
<dbReference type="Pfam" id="PF10023">
    <property type="entry name" value="Aminopep"/>
    <property type="match status" value="1"/>
</dbReference>
<proteinExistence type="predicted"/>
<evidence type="ECO:0000313" key="1">
    <source>
        <dbReference type="EMBL" id="SME90521.1"/>
    </source>
</evidence>
<dbReference type="Proteomes" id="UP000192907">
    <property type="component" value="Unassembled WGS sequence"/>
</dbReference>
<sequence>MPPFLLLVILASANFSCYSLRQAYHFNNLFNSRQKVSAVLGDDNTRPKVKEKLSYVTEVIQFADSQGLNTEGAYEYYIHSKSGSVSYLVQAAEQDRLKFKKWWFPIVGSVPYLGFFDSVERDQEFQRLSASYDVAKGNVGAFSSLGWFEDPIYTSMIRRSDLDIAHLFFHELVHRTFWSAGSVRFNENLAEFGAEVLMVAYLETTGEATSSETYFARRRDKAKFKEWLGQLRQELEEMYQREGLSRQEKIDQKWVIIDRYRTRELPQFETNRYDYVRRKAWNNASILGASLYTPDTQRFYQSYDCVGRPSLGKFLSALKDAEGQFEDNFKALDSLCETTELRR</sequence>
<accession>A0A1Y6B8U1</accession>
<gene>
    <name evidence="1" type="ORF">SAMN06296036_101373</name>
</gene>
<dbReference type="InterPro" id="IPR014553">
    <property type="entry name" value="Aminopept"/>
</dbReference>
<dbReference type="RefSeq" id="WP_132314511.1">
    <property type="nucleotide sequence ID" value="NZ_FWZT01000001.1"/>
</dbReference>
<keyword evidence="2" id="KW-1185">Reference proteome</keyword>
<dbReference type="GO" id="GO:0004177">
    <property type="term" value="F:aminopeptidase activity"/>
    <property type="evidence" value="ECO:0007669"/>
    <property type="project" value="UniProtKB-KW"/>
</dbReference>
<keyword evidence="1" id="KW-0645">Protease</keyword>
<dbReference type="STRING" id="1513793.SAMN06296036_101373"/>
<organism evidence="1 2">
    <name type="scientific">Pseudobacteriovorax antillogorgiicola</name>
    <dbReference type="NCBI Taxonomy" id="1513793"/>
    <lineage>
        <taxon>Bacteria</taxon>
        <taxon>Pseudomonadati</taxon>
        <taxon>Bdellovibrionota</taxon>
        <taxon>Oligoflexia</taxon>
        <taxon>Oligoflexales</taxon>
        <taxon>Pseudobacteriovoracaceae</taxon>
        <taxon>Pseudobacteriovorax</taxon>
    </lineage>
</organism>
<protein>
    <submittedName>
        <fullName evidence="1">Predicted aminopeptidase</fullName>
    </submittedName>
</protein>
<keyword evidence="1" id="KW-0031">Aminopeptidase</keyword>